<dbReference type="EMBL" id="JAFCMP010000334">
    <property type="protein sequence ID" value="KAG5181306.1"/>
    <property type="molecule type" value="Genomic_DNA"/>
</dbReference>
<dbReference type="Gene3D" id="1.20.5.110">
    <property type="match status" value="1"/>
</dbReference>
<evidence type="ECO:0000256" key="3">
    <source>
        <dbReference type="ARBA" id="ARBA00023274"/>
    </source>
</evidence>
<dbReference type="HAMAP" id="MF_00499">
    <property type="entry name" value="Ribosomal_eL13"/>
    <property type="match status" value="1"/>
</dbReference>
<evidence type="ECO:0000313" key="6">
    <source>
        <dbReference type="Proteomes" id="UP000664859"/>
    </source>
</evidence>
<comment type="caution">
    <text evidence="5">The sequence shown here is derived from an EMBL/GenBank/DDBJ whole genome shotgun (WGS) entry which is preliminary data.</text>
</comment>
<dbReference type="GO" id="GO:0003735">
    <property type="term" value="F:structural constituent of ribosome"/>
    <property type="evidence" value="ECO:0007669"/>
    <property type="project" value="InterPro"/>
</dbReference>
<evidence type="ECO:0000256" key="4">
    <source>
        <dbReference type="RuleBase" id="RU000572"/>
    </source>
</evidence>
<organism evidence="5 6">
    <name type="scientific">Tribonema minus</name>
    <dbReference type="NCBI Taxonomy" id="303371"/>
    <lineage>
        <taxon>Eukaryota</taxon>
        <taxon>Sar</taxon>
        <taxon>Stramenopiles</taxon>
        <taxon>Ochrophyta</taxon>
        <taxon>PX clade</taxon>
        <taxon>Xanthophyceae</taxon>
        <taxon>Tribonematales</taxon>
        <taxon>Tribonemataceae</taxon>
        <taxon>Tribonema</taxon>
    </lineage>
</organism>
<evidence type="ECO:0000256" key="1">
    <source>
        <dbReference type="ARBA" id="ARBA00005640"/>
    </source>
</evidence>
<evidence type="ECO:0000256" key="2">
    <source>
        <dbReference type="ARBA" id="ARBA00022980"/>
    </source>
</evidence>
<dbReference type="Proteomes" id="UP000664859">
    <property type="component" value="Unassembled WGS sequence"/>
</dbReference>
<proteinExistence type="inferred from homology"/>
<keyword evidence="3 4" id="KW-0687">Ribonucleoprotein</keyword>
<dbReference type="InterPro" id="IPR001380">
    <property type="entry name" value="Ribosomal_eL13"/>
</dbReference>
<name>A0A835YTI2_9STRA</name>
<dbReference type="GO" id="GO:0022625">
    <property type="term" value="C:cytosolic large ribosomal subunit"/>
    <property type="evidence" value="ECO:0007669"/>
    <property type="project" value="TreeGrafter"/>
</dbReference>
<keyword evidence="6" id="KW-1185">Reference proteome</keyword>
<dbReference type="Pfam" id="PF01294">
    <property type="entry name" value="Ribosomal_L13e"/>
    <property type="match status" value="1"/>
</dbReference>
<comment type="similarity">
    <text evidence="1 4">Belongs to the eukaryotic ribosomal protein eL13 family.</text>
</comment>
<dbReference type="GO" id="GO:0003723">
    <property type="term" value="F:RNA binding"/>
    <property type="evidence" value="ECO:0007669"/>
    <property type="project" value="TreeGrafter"/>
</dbReference>
<dbReference type="InterPro" id="IPR018256">
    <property type="entry name" value="Ribosomal_eL13_CS"/>
</dbReference>
<dbReference type="PANTHER" id="PTHR11722">
    <property type="entry name" value="60S RIBOSOMAL PROTEIN L13"/>
    <property type="match status" value="1"/>
</dbReference>
<dbReference type="PANTHER" id="PTHR11722:SF0">
    <property type="entry name" value="LARGE RIBOSOMAL SUBUNIT PROTEIN EL13"/>
    <property type="match status" value="1"/>
</dbReference>
<dbReference type="AlphaFoldDB" id="A0A835YTI2"/>
<gene>
    <name evidence="5" type="ORF">JKP88DRAFT_195986</name>
</gene>
<dbReference type="PROSITE" id="PS01104">
    <property type="entry name" value="RIBOSOMAL_L13E"/>
    <property type="match status" value="1"/>
</dbReference>
<evidence type="ECO:0000313" key="5">
    <source>
        <dbReference type="EMBL" id="KAG5181306.1"/>
    </source>
</evidence>
<protein>
    <recommendedName>
        <fullName evidence="4">60S ribosomal protein L13</fullName>
    </recommendedName>
</protein>
<dbReference type="GO" id="GO:0006412">
    <property type="term" value="P:translation"/>
    <property type="evidence" value="ECO:0007669"/>
    <property type="project" value="InterPro"/>
</dbReference>
<dbReference type="FunFam" id="1.20.5.110:FF:000003">
    <property type="entry name" value="60S ribosomal protein L13"/>
    <property type="match status" value="1"/>
</dbReference>
<keyword evidence="2 4" id="KW-0689">Ribosomal protein</keyword>
<accession>A0A835YTI2</accession>
<sequence length="208" mass="23133">MVKHNNVIPNGHFHKKWQTRVKTWFDQPMKKKARRLRRAAKAAAVAPRPTQLLRPAVHCPTIKYNMKVRLGRGFTLAELKEAGISRKVARTIGISVDHRRTNRSLATMQNNVARLKEYQSKLIIFPRRSNAKPKAGDATAAETAAAAQVTGSVMPLTKAAPAVAFAAISDEMKAFKAYEALRVARSDARLVGIRKKQAAEKKDAEKDE</sequence>
<reference evidence="5" key="1">
    <citation type="submission" date="2021-02" db="EMBL/GenBank/DDBJ databases">
        <title>First Annotated Genome of the Yellow-green Alga Tribonema minus.</title>
        <authorList>
            <person name="Mahan K.M."/>
        </authorList>
    </citation>
    <scope>NUCLEOTIDE SEQUENCE</scope>
    <source>
        <strain evidence="5">UTEX B ZZ1240</strain>
    </source>
</reference>
<dbReference type="OrthoDB" id="10264538at2759"/>